<dbReference type="GO" id="GO:0005634">
    <property type="term" value="C:nucleus"/>
    <property type="evidence" value="ECO:0007669"/>
    <property type="project" value="UniProtKB-ARBA"/>
</dbReference>
<feature type="region of interest" description="Disordered" evidence="2">
    <location>
        <begin position="96"/>
        <end position="179"/>
    </location>
</feature>
<dbReference type="AlphaFoldDB" id="A0AAV3REK5"/>
<dbReference type="InterPro" id="IPR044797">
    <property type="entry name" value="At4g06598-like"/>
</dbReference>
<gene>
    <name evidence="4" type="ORF">LIER_28140</name>
</gene>
<feature type="domain" description="BZIP" evidence="3">
    <location>
        <begin position="164"/>
        <end position="223"/>
    </location>
</feature>
<dbReference type="SMART" id="SM00338">
    <property type="entry name" value="BRLZ"/>
    <property type="match status" value="1"/>
</dbReference>
<evidence type="ECO:0000256" key="2">
    <source>
        <dbReference type="SAM" id="MobiDB-lite"/>
    </source>
</evidence>
<dbReference type="CDD" id="cd14703">
    <property type="entry name" value="bZIP_plant_RF2"/>
    <property type="match status" value="1"/>
</dbReference>
<reference evidence="4 5" key="1">
    <citation type="submission" date="2024-01" db="EMBL/GenBank/DDBJ databases">
        <title>The complete chloroplast genome sequence of Lithospermum erythrorhizon: insights into the phylogenetic relationship among Boraginaceae species and the maternal lineages of purple gromwells.</title>
        <authorList>
            <person name="Okada T."/>
            <person name="Watanabe K."/>
        </authorList>
    </citation>
    <scope>NUCLEOTIDE SEQUENCE [LARGE SCALE GENOMIC DNA]</scope>
</reference>
<evidence type="ECO:0000256" key="1">
    <source>
        <dbReference type="SAM" id="Coils"/>
    </source>
</evidence>
<keyword evidence="1" id="KW-0175">Coiled coil</keyword>
<dbReference type="SUPFAM" id="SSF57959">
    <property type="entry name" value="Leucine zipper domain"/>
    <property type="match status" value="1"/>
</dbReference>
<dbReference type="Gene3D" id="1.20.5.170">
    <property type="match status" value="1"/>
</dbReference>
<feature type="compositionally biased region" description="Basic residues" evidence="2">
    <location>
        <begin position="170"/>
        <end position="179"/>
    </location>
</feature>
<accession>A0AAV3REK5</accession>
<dbReference type="InterPro" id="IPR004827">
    <property type="entry name" value="bZIP"/>
</dbReference>
<dbReference type="GO" id="GO:0003700">
    <property type="term" value="F:DNA-binding transcription factor activity"/>
    <property type="evidence" value="ECO:0007669"/>
    <property type="project" value="InterPro"/>
</dbReference>
<keyword evidence="5" id="KW-1185">Reference proteome</keyword>
<name>A0AAV3REK5_LITER</name>
<dbReference type="EMBL" id="BAABME010009256">
    <property type="protein sequence ID" value="GAA0174832.1"/>
    <property type="molecule type" value="Genomic_DNA"/>
</dbReference>
<dbReference type="Proteomes" id="UP001454036">
    <property type="component" value="Unassembled WGS sequence"/>
</dbReference>
<protein>
    <submittedName>
        <fullName evidence="4">Basic leucine zipper transcription factor</fullName>
    </submittedName>
</protein>
<evidence type="ECO:0000259" key="3">
    <source>
        <dbReference type="SMART" id="SM00338"/>
    </source>
</evidence>
<dbReference type="PANTHER" id="PTHR46835:SF2">
    <property type="entry name" value="BZIP TRANSCRIPTION FACTOR"/>
    <property type="match status" value="1"/>
</dbReference>
<dbReference type="PANTHER" id="PTHR46835">
    <property type="entry name" value="BASIC-LEUCINE ZIPPER (BZIP) TRANSCRIPTION FACTOR FAMILY PROTEIN-RELATED"/>
    <property type="match status" value="1"/>
</dbReference>
<sequence length="273" mass="31298">MESANVSPKFENFTQTNKQSTISPFSYLHIASSNSESNLIGLKESPKSIIKNHQSINNNNSFHKRCSSASSLLLNIEDDQPSWLEDLLTEPETTTLVQHKTHGYQSSDSYSIPEASYDSKSNSSEEKFGKALNENHEKEYQNEQSGESSGERSNSRPTKSNATKMESKRAKQHSAHRSRVRKLKYIAELESTVQLLQVEGSQIQAELEFLNQQNLILSMENMALRQRLDNVSHEQLIKHFEQEMLERELGRLQALHQLQNQQQMKIPHQIMQQ</sequence>
<dbReference type="InterPro" id="IPR046347">
    <property type="entry name" value="bZIP_sf"/>
</dbReference>
<evidence type="ECO:0000313" key="5">
    <source>
        <dbReference type="Proteomes" id="UP001454036"/>
    </source>
</evidence>
<proteinExistence type="predicted"/>
<dbReference type="InterPro" id="IPR044759">
    <property type="entry name" value="bZIP_RF2"/>
</dbReference>
<feature type="coiled-coil region" evidence="1">
    <location>
        <begin position="186"/>
        <end position="213"/>
    </location>
</feature>
<comment type="caution">
    <text evidence="4">The sequence shown here is derived from an EMBL/GenBank/DDBJ whole genome shotgun (WGS) entry which is preliminary data.</text>
</comment>
<organism evidence="4 5">
    <name type="scientific">Lithospermum erythrorhizon</name>
    <name type="common">Purple gromwell</name>
    <name type="synonym">Lithospermum officinale var. erythrorhizon</name>
    <dbReference type="NCBI Taxonomy" id="34254"/>
    <lineage>
        <taxon>Eukaryota</taxon>
        <taxon>Viridiplantae</taxon>
        <taxon>Streptophyta</taxon>
        <taxon>Embryophyta</taxon>
        <taxon>Tracheophyta</taxon>
        <taxon>Spermatophyta</taxon>
        <taxon>Magnoliopsida</taxon>
        <taxon>eudicotyledons</taxon>
        <taxon>Gunneridae</taxon>
        <taxon>Pentapetalae</taxon>
        <taxon>asterids</taxon>
        <taxon>lamiids</taxon>
        <taxon>Boraginales</taxon>
        <taxon>Boraginaceae</taxon>
        <taxon>Boraginoideae</taxon>
        <taxon>Lithospermeae</taxon>
        <taxon>Lithospermum</taxon>
    </lineage>
</organism>
<feature type="compositionally biased region" description="Basic and acidic residues" evidence="2">
    <location>
        <begin position="123"/>
        <end position="141"/>
    </location>
</feature>
<evidence type="ECO:0000313" key="4">
    <source>
        <dbReference type="EMBL" id="GAA0174832.1"/>
    </source>
</evidence>